<dbReference type="EMBL" id="JAQIZT010000004">
    <property type="protein sequence ID" value="KAJ7000072.1"/>
    <property type="molecule type" value="Genomic_DNA"/>
</dbReference>
<sequence length="84" mass="9619">MGPRGEKKKKKKDALKKVTREILHSPENSPKAKTTRYGHEGKASRLDLSHRLFNGRPQSCQLDMQFTRSRGLLFVEKDSPENPT</sequence>
<reference evidence="2 3" key="1">
    <citation type="journal article" date="2023" name="Mol. Ecol. Resour.">
        <title>Chromosome-level genome assembly of a triploid poplar Populus alba 'Berolinensis'.</title>
        <authorList>
            <person name="Chen S."/>
            <person name="Yu Y."/>
            <person name="Wang X."/>
            <person name="Wang S."/>
            <person name="Zhang T."/>
            <person name="Zhou Y."/>
            <person name="He R."/>
            <person name="Meng N."/>
            <person name="Wang Y."/>
            <person name="Liu W."/>
            <person name="Liu Z."/>
            <person name="Liu J."/>
            <person name="Guo Q."/>
            <person name="Huang H."/>
            <person name="Sederoff R.R."/>
            <person name="Wang G."/>
            <person name="Qu G."/>
            <person name="Chen S."/>
        </authorList>
    </citation>
    <scope>NUCLEOTIDE SEQUENCE [LARGE SCALE GENOMIC DNA]</scope>
    <source>
        <strain evidence="2">SC-2020</strain>
    </source>
</reference>
<feature type="region of interest" description="Disordered" evidence="1">
    <location>
        <begin position="22"/>
        <end position="43"/>
    </location>
</feature>
<dbReference type="AlphaFoldDB" id="A0AAD6R1U5"/>
<proteinExistence type="predicted"/>
<dbReference type="Proteomes" id="UP001164929">
    <property type="component" value="Chromosome 4"/>
</dbReference>
<organism evidence="2 3">
    <name type="scientific">Populus alba x Populus x berolinensis</name>
    <dbReference type="NCBI Taxonomy" id="444605"/>
    <lineage>
        <taxon>Eukaryota</taxon>
        <taxon>Viridiplantae</taxon>
        <taxon>Streptophyta</taxon>
        <taxon>Embryophyta</taxon>
        <taxon>Tracheophyta</taxon>
        <taxon>Spermatophyta</taxon>
        <taxon>Magnoliopsida</taxon>
        <taxon>eudicotyledons</taxon>
        <taxon>Gunneridae</taxon>
        <taxon>Pentapetalae</taxon>
        <taxon>rosids</taxon>
        <taxon>fabids</taxon>
        <taxon>Malpighiales</taxon>
        <taxon>Salicaceae</taxon>
        <taxon>Saliceae</taxon>
        <taxon>Populus</taxon>
    </lineage>
</organism>
<gene>
    <name evidence="2" type="ORF">NC653_010746</name>
</gene>
<protein>
    <submittedName>
        <fullName evidence="2">Uncharacterized protein</fullName>
    </submittedName>
</protein>
<evidence type="ECO:0000313" key="3">
    <source>
        <dbReference type="Proteomes" id="UP001164929"/>
    </source>
</evidence>
<comment type="caution">
    <text evidence="2">The sequence shown here is derived from an EMBL/GenBank/DDBJ whole genome shotgun (WGS) entry which is preliminary data.</text>
</comment>
<accession>A0AAD6R1U5</accession>
<keyword evidence="3" id="KW-1185">Reference proteome</keyword>
<evidence type="ECO:0000256" key="1">
    <source>
        <dbReference type="SAM" id="MobiDB-lite"/>
    </source>
</evidence>
<evidence type="ECO:0000313" key="2">
    <source>
        <dbReference type="EMBL" id="KAJ7000072.1"/>
    </source>
</evidence>
<name>A0AAD6R1U5_9ROSI</name>